<feature type="region of interest" description="Disordered" evidence="1">
    <location>
        <begin position="179"/>
        <end position="221"/>
    </location>
</feature>
<reference evidence="2" key="1">
    <citation type="submission" date="2023-10" db="EMBL/GenBank/DDBJ databases">
        <authorList>
            <person name="Chen Y."/>
            <person name="Shah S."/>
            <person name="Dougan E. K."/>
            <person name="Thang M."/>
            <person name="Chan C."/>
        </authorList>
    </citation>
    <scope>NUCLEOTIDE SEQUENCE [LARGE SCALE GENOMIC DNA]</scope>
</reference>
<keyword evidence="3" id="KW-1185">Reference proteome</keyword>
<name>A0ABN9VNV4_9DINO</name>
<organism evidence="2 3">
    <name type="scientific">Prorocentrum cordatum</name>
    <dbReference type="NCBI Taxonomy" id="2364126"/>
    <lineage>
        <taxon>Eukaryota</taxon>
        <taxon>Sar</taxon>
        <taxon>Alveolata</taxon>
        <taxon>Dinophyceae</taxon>
        <taxon>Prorocentrales</taxon>
        <taxon>Prorocentraceae</taxon>
        <taxon>Prorocentrum</taxon>
    </lineage>
</organism>
<dbReference type="Proteomes" id="UP001189429">
    <property type="component" value="Unassembled WGS sequence"/>
</dbReference>
<comment type="caution">
    <text evidence="2">The sequence shown here is derived from an EMBL/GenBank/DDBJ whole genome shotgun (WGS) entry which is preliminary data.</text>
</comment>
<evidence type="ECO:0000313" key="2">
    <source>
        <dbReference type="EMBL" id="CAK0874035.1"/>
    </source>
</evidence>
<proteinExistence type="predicted"/>
<feature type="compositionally biased region" description="Gly residues" evidence="1">
    <location>
        <begin position="182"/>
        <end position="191"/>
    </location>
</feature>
<sequence length="221" mass="22232">MPAAQDAPWPGPPVGAAAPEAPSLGCVWRCPAVGSREPAAQGAPAAVRVRLEAPSRTWRVGEAVELRVQVENGSGRPVFARLGAYSDGTDDGAVVAAAGLRSRAAGALGEEAPWSAARVLQPRALPREREAALRERALYLPAGRSAVFELRGRAVAAHGIGHALRLGGGHGGAEVLLPLPSPGGGSAGGGPAQAIRVELGGPGGDLPGGASTPRSGRWRTS</sequence>
<protein>
    <submittedName>
        <fullName evidence="2">Uncharacterized protein</fullName>
    </submittedName>
</protein>
<accession>A0ABN9VNV4</accession>
<feature type="non-terminal residue" evidence="2">
    <location>
        <position position="221"/>
    </location>
</feature>
<evidence type="ECO:0000313" key="3">
    <source>
        <dbReference type="Proteomes" id="UP001189429"/>
    </source>
</evidence>
<dbReference type="EMBL" id="CAUYUJ010017353">
    <property type="protein sequence ID" value="CAK0874035.1"/>
    <property type="molecule type" value="Genomic_DNA"/>
</dbReference>
<evidence type="ECO:0000256" key="1">
    <source>
        <dbReference type="SAM" id="MobiDB-lite"/>
    </source>
</evidence>
<gene>
    <name evidence="2" type="ORF">PCOR1329_LOCUS59066</name>
</gene>